<comment type="caution">
    <text evidence="1">The sequence shown here is derived from an EMBL/GenBank/DDBJ whole genome shotgun (WGS) entry which is preliminary data.</text>
</comment>
<organism evidence="1 2">
    <name type="scientific">Salinivibrio sharmensis</name>
    <dbReference type="NCBI Taxonomy" id="390883"/>
    <lineage>
        <taxon>Bacteria</taxon>
        <taxon>Pseudomonadati</taxon>
        <taxon>Pseudomonadota</taxon>
        <taxon>Gammaproteobacteria</taxon>
        <taxon>Vibrionales</taxon>
        <taxon>Vibrionaceae</taxon>
        <taxon>Salinivibrio</taxon>
    </lineage>
</organism>
<evidence type="ECO:0000313" key="2">
    <source>
        <dbReference type="Proteomes" id="UP000188627"/>
    </source>
</evidence>
<gene>
    <name evidence="1" type="ORF">BZG74_00935</name>
</gene>
<accession>A0ABX3KKT1</accession>
<sequence length="60" mass="6456">MTDSHSSSSKALEEAPDDVKLAVDLIYLLESHEIDTDTALSAIDIVKHDLLTKKAASSSE</sequence>
<protein>
    <submittedName>
        <fullName evidence="1">Primosomal protein</fullName>
    </submittedName>
</protein>
<reference evidence="2" key="1">
    <citation type="submission" date="2017-01" db="EMBL/GenBank/DDBJ databases">
        <title>Draft genome of the species Salinivibrio sharmensis.</title>
        <authorList>
            <person name="Lopez-Hermoso C."/>
            <person name="De La Haba R."/>
            <person name="Sanchez-Porro C."/>
            <person name="Ventosa A."/>
        </authorList>
    </citation>
    <scope>NUCLEOTIDE SEQUENCE [LARGE SCALE GENOMIC DNA]</scope>
    <source>
        <strain evidence="2">CBH463</strain>
    </source>
</reference>
<keyword evidence="2" id="KW-1185">Reference proteome</keyword>
<proteinExistence type="predicted"/>
<name>A0ABX3KKT1_9GAMM</name>
<evidence type="ECO:0000313" key="1">
    <source>
        <dbReference type="EMBL" id="OOE90832.1"/>
    </source>
</evidence>
<dbReference type="RefSeq" id="WP_077770958.1">
    <property type="nucleotide sequence ID" value="NZ_MUFC01000001.1"/>
</dbReference>
<dbReference type="InterPro" id="IPR019630">
    <property type="entry name" value="DUF2496_YbaM-rel"/>
</dbReference>
<dbReference type="EMBL" id="MUFC01000001">
    <property type="protein sequence ID" value="OOE90832.1"/>
    <property type="molecule type" value="Genomic_DNA"/>
</dbReference>
<dbReference type="Proteomes" id="UP000188627">
    <property type="component" value="Unassembled WGS sequence"/>
</dbReference>
<dbReference type="Pfam" id="PF10689">
    <property type="entry name" value="DUF2496"/>
    <property type="match status" value="1"/>
</dbReference>